<organism evidence="1 2">
    <name type="scientific">Brassica carinata</name>
    <name type="common">Ethiopian mustard</name>
    <name type="synonym">Abyssinian cabbage</name>
    <dbReference type="NCBI Taxonomy" id="52824"/>
    <lineage>
        <taxon>Eukaryota</taxon>
        <taxon>Viridiplantae</taxon>
        <taxon>Streptophyta</taxon>
        <taxon>Embryophyta</taxon>
        <taxon>Tracheophyta</taxon>
        <taxon>Spermatophyta</taxon>
        <taxon>Magnoliopsida</taxon>
        <taxon>eudicotyledons</taxon>
        <taxon>Gunneridae</taxon>
        <taxon>Pentapetalae</taxon>
        <taxon>rosids</taxon>
        <taxon>malvids</taxon>
        <taxon>Brassicales</taxon>
        <taxon>Brassicaceae</taxon>
        <taxon>Brassiceae</taxon>
        <taxon>Brassica</taxon>
    </lineage>
</organism>
<comment type="caution">
    <text evidence="1">The sequence shown here is derived from an EMBL/GenBank/DDBJ whole genome shotgun (WGS) entry which is preliminary data.</text>
</comment>
<proteinExistence type="predicted"/>
<name>A0A8X7VGG4_BRACI</name>
<sequence>MEEDVLAPEILANIISRLRWTDPCSCQGQNKKPDVYVPRSGDVVAPMERYGWTLEILCREI</sequence>
<dbReference type="EMBL" id="JAAMPC010000005">
    <property type="protein sequence ID" value="KAG2310826.1"/>
    <property type="molecule type" value="Genomic_DNA"/>
</dbReference>
<keyword evidence="2" id="KW-1185">Reference proteome</keyword>
<protein>
    <submittedName>
        <fullName evidence="1">Uncharacterized protein</fullName>
    </submittedName>
</protein>
<dbReference type="AlphaFoldDB" id="A0A8X7VGG4"/>
<reference evidence="1 2" key="1">
    <citation type="submission" date="2020-02" db="EMBL/GenBank/DDBJ databases">
        <authorList>
            <person name="Ma Q."/>
            <person name="Huang Y."/>
            <person name="Song X."/>
            <person name="Pei D."/>
        </authorList>
    </citation>
    <scope>NUCLEOTIDE SEQUENCE [LARGE SCALE GENOMIC DNA]</scope>
    <source>
        <strain evidence="1">Sxm20200214</strain>
        <tissue evidence="1">Leaf</tissue>
    </source>
</reference>
<dbReference type="Proteomes" id="UP000886595">
    <property type="component" value="Unassembled WGS sequence"/>
</dbReference>
<accession>A0A8X7VGG4</accession>
<evidence type="ECO:0000313" key="2">
    <source>
        <dbReference type="Proteomes" id="UP000886595"/>
    </source>
</evidence>
<evidence type="ECO:0000313" key="1">
    <source>
        <dbReference type="EMBL" id="KAG2310826.1"/>
    </source>
</evidence>
<gene>
    <name evidence="1" type="ORF">Bca52824_022383</name>
</gene>